<evidence type="ECO:0000256" key="1">
    <source>
        <dbReference type="SAM" id="SignalP"/>
    </source>
</evidence>
<dbReference type="Pfam" id="PF00188">
    <property type="entry name" value="CAP"/>
    <property type="match status" value="1"/>
</dbReference>
<dbReference type="InterPro" id="IPR014044">
    <property type="entry name" value="CAP_dom"/>
</dbReference>
<dbReference type="EMBL" id="CP136336">
    <property type="protein sequence ID" value="WOB10501.1"/>
    <property type="molecule type" value="Genomic_DNA"/>
</dbReference>
<dbReference type="Gene3D" id="3.40.33.10">
    <property type="entry name" value="CAP"/>
    <property type="match status" value="1"/>
</dbReference>
<reference evidence="3 4" key="1">
    <citation type="submission" date="2023-10" db="EMBL/GenBank/DDBJ databases">
        <title>Bacteria for the degradation of biodegradable plastic PBAT(Polybutylene adipate terephthalate).</title>
        <authorList>
            <person name="Weon H.-Y."/>
            <person name="Yeon J."/>
        </authorList>
    </citation>
    <scope>NUCLEOTIDE SEQUENCE [LARGE SCALE GENOMIC DNA]</scope>
    <source>
        <strain evidence="3 4">SBD 7-3</strain>
    </source>
</reference>
<feature type="chain" id="PRO_5047235265" evidence="1">
    <location>
        <begin position="25"/>
        <end position="182"/>
    </location>
</feature>
<dbReference type="SUPFAM" id="SSF55797">
    <property type="entry name" value="PR-1-like"/>
    <property type="match status" value="1"/>
</dbReference>
<keyword evidence="4" id="KW-1185">Reference proteome</keyword>
<dbReference type="PROSITE" id="PS51257">
    <property type="entry name" value="PROKAR_LIPOPROTEIN"/>
    <property type="match status" value="1"/>
</dbReference>
<dbReference type="Proteomes" id="UP001303946">
    <property type="component" value="Chromosome"/>
</dbReference>
<dbReference type="RefSeq" id="WP_316703409.1">
    <property type="nucleotide sequence ID" value="NZ_CP136336.1"/>
</dbReference>
<dbReference type="PANTHER" id="PTHR31157">
    <property type="entry name" value="SCP DOMAIN-CONTAINING PROTEIN"/>
    <property type="match status" value="1"/>
</dbReference>
<name>A0ABZ0CZY2_9BURK</name>
<evidence type="ECO:0000259" key="2">
    <source>
        <dbReference type="Pfam" id="PF00188"/>
    </source>
</evidence>
<evidence type="ECO:0000313" key="3">
    <source>
        <dbReference type="EMBL" id="WOB10501.1"/>
    </source>
</evidence>
<feature type="signal peptide" evidence="1">
    <location>
        <begin position="1"/>
        <end position="24"/>
    </location>
</feature>
<feature type="domain" description="SCP" evidence="2">
    <location>
        <begin position="49"/>
        <end position="175"/>
    </location>
</feature>
<dbReference type="PANTHER" id="PTHR31157:SF1">
    <property type="entry name" value="SCP DOMAIN-CONTAINING PROTEIN"/>
    <property type="match status" value="1"/>
</dbReference>
<proteinExistence type="predicted"/>
<sequence length="182" mass="18983">MRTLVSTVLLGLSTVACTAGPQAAAPVPPPATPMARSCGIPNLQASMLARVNAARARGASCGSAGRFGPAPPLAWNDPLARAAERHSRDMVAANLFSHTGSDKTELRQRADAVGYNWRTLAENIAGGRGTVDGAVQQWLDSPGHCANLMKPDLVHVGVACALGGPRSTYTHYWTMALGAPMR</sequence>
<dbReference type="CDD" id="cd05379">
    <property type="entry name" value="CAP_bacterial"/>
    <property type="match status" value="1"/>
</dbReference>
<accession>A0ABZ0CZY2</accession>
<gene>
    <name evidence="3" type="ORF">RXV79_10660</name>
</gene>
<evidence type="ECO:0000313" key="4">
    <source>
        <dbReference type="Proteomes" id="UP001303946"/>
    </source>
</evidence>
<dbReference type="InterPro" id="IPR035940">
    <property type="entry name" value="CAP_sf"/>
</dbReference>
<keyword evidence="1" id="KW-0732">Signal</keyword>
<protein>
    <submittedName>
        <fullName evidence="3">CAP domain-containing protein</fullName>
    </submittedName>
</protein>
<organism evidence="3 4">
    <name type="scientific">Piscinibacter gummiphilus</name>
    <dbReference type="NCBI Taxonomy" id="946333"/>
    <lineage>
        <taxon>Bacteria</taxon>
        <taxon>Pseudomonadati</taxon>
        <taxon>Pseudomonadota</taxon>
        <taxon>Betaproteobacteria</taxon>
        <taxon>Burkholderiales</taxon>
        <taxon>Sphaerotilaceae</taxon>
        <taxon>Piscinibacter</taxon>
    </lineage>
</organism>